<reference evidence="3 4" key="1">
    <citation type="submission" date="2024-09" db="EMBL/GenBank/DDBJ databases">
        <authorList>
            <person name="Sun Q."/>
            <person name="Mori K."/>
        </authorList>
    </citation>
    <scope>NUCLEOTIDE SEQUENCE [LARGE SCALE GENOMIC DNA]</scope>
    <source>
        <strain evidence="3 4">CCM 7792</strain>
    </source>
</reference>
<protein>
    <submittedName>
        <fullName evidence="3">DUF2946 family protein</fullName>
    </submittedName>
</protein>
<feature type="chain" id="PRO_5046712213" evidence="2">
    <location>
        <begin position="30"/>
        <end position="143"/>
    </location>
</feature>
<accession>A0ABV6FBB3</accession>
<organism evidence="3 4">
    <name type="scientific">Massilia consociata</name>
    <dbReference type="NCBI Taxonomy" id="760117"/>
    <lineage>
        <taxon>Bacteria</taxon>
        <taxon>Pseudomonadati</taxon>
        <taxon>Pseudomonadota</taxon>
        <taxon>Betaproteobacteria</taxon>
        <taxon>Burkholderiales</taxon>
        <taxon>Oxalobacteraceae</taxon>
        <taxon>Telluria group</taxon>
        <taxon>Massilia</taxon>
    </lineage>
</organism>
<dbReference type="RefSeq" id="WP_379677386.1">
    <property type="nucleotide sequence ID" value="NZ_JBHLWP010000003.1"/>
</dbReference>
<gene>
    <name evidence="3" type="ORF">ACFFJK_01850</name>
</gene>
<comment type="caution">
    <text evidence="3">The sequence shown here is derived from an EMBL/GenBank/DDBJ whole genome shotgun (WGS) entry which is preliminary data.</text>
</comment>
<dbReference type="Proteomes" id="UP001589773">
    <property type="component" value="Unassembled WGS sequence"/>
</dbReference>
<dbReference type="Pfam" id="PF11162">
    <property type="entry name" value="DUF2946"/>
    <property type="match status" value="1"/>
</dbReference>
<keyword evidence="4" id="KW-1185">Reference proteome</keyword>
<evidence type="ECO:0000313" key="4">
    <source>
        <dbReference type="Proteomes" id="UP001589773"/>
    </source>
</evidence>
<evidence type="ECO:0000256" key="2">
    <source>
        <dbReference type="SAM" id="SignalP"/>
    </source>
</evidence>
<evidence type="ECO:0000256" key="1">
    <source>
        <dbReference type="SAM" id="MobiDB-lite"/>
    </source>
</evidence>
<proteinExistence type="predicted"/>
<dbReference type="EMBL" id="JBHLWP010000003">
    <property type="protein sequence ID" value="MFC0250619.1"/>
    <property type="molecule type" value="Genomic_DNA"/>
</dbReference>
<name>A0ABV6FBB3_9BURK</name>
<dbReference type="InterPro" id="IPR021333">
    <property type="entry name" value="DUF2946"/>
</dbReference>
<evidence type="ECO:0000313" key="3">
    <source>
        <dbReference type="EMBL" id="MFC0250619.1"/>
    </source>
</evidence>
<feature type="signal peptide" evidence="2">
    <location>
        <begin position="1"/>
        <end position="29"/>
    </location>
</feature>
<sequence length="143" mass="15171">MRRTTFAAAAWAALIALVLAVLAPGLSHAFPGQHGQHSIDAEMCSASGMYMTHQIVLDDAPLSSQHMLAFEHCPFCCQNGPGAFAPPARSVPPARDRQYIPSPPSLPPVPHTPVRVDGCAASRPACGLTWQPMGARPGRHCRA</sequence>
<keyword evidence="2" id="KW-0732">Signal</keyword>
<feature type="region of interest" description="Disordered" evidence="1">
    <location>
        <begin position="87"/>
        <end position="107"/>
    </location>
</feature>